<dbReference type="AlphaFoldDB" id="A0A9N7Y866"/>
<sequence length="176" mass="19539">MRDVTGADQEKEEDESPIYNPPLKQGFLGCCDSHVIPPHKTGYCASAVCAATKDCAREAGKSLSEGTESENKKRRGQKDNLSLTKKDWKSSEVVRGKSLLPFILCAPITRALLHMEANSVLSHGRLPPRLRPHPRCPRHRLNLRVWGNTEAARNPDRDVPVSHLKTRAAKSHPHNG</sequence>
<feature type="region of interest" description="Disordered" evidence="1">
    <location>
        <begin position="61"/>
        <end position="83"/>
    </location>
</feature>
<keyword evidence="3" id="KW-1185">Reference proteome</keyword>
<gene>
    <name evidence="2" type="ORF">PLEPLA_LOCUS9839</name>
</gene>
<dbReference type="Proteomes" id="UP001153269">
    <property type="component" value="Unassembled WGS sequence"/>
</dbReference>
<evidence type="ECO:0000256" key="1">
    <source>
        <dbReference type="SAM" id="MobiDB-lite"/>
    </source>
</evidence>
<feature type="region of interest" description="Disordered" evidence="1">
    <location>
        <begin position="1"/>
        <end position="20"/>
    </location>
</feature>
<organism evidence="2 3">
    <name type="scientific">Pleuronectes platessa</name>
    <name type="common">European plaice</name>
    <dbReference type="NCBI Taxonomy" id="8262"/>
    <lineage>
        <taxon>Eukaryota</taxon>
        <taxon>Metazoa</taxon>
        <taxon>Chordata</taxon>
        <taxon>Craniata</taxon>
        <taxon>Vertebrata</taxon>
        <taxon>Euteleostomi</taxon>
        <taxon>Actinopterygii</taxon>
        <taxon>Neopterygii</taxon>
        <taxon>Teleostei</taxon>
        <taxon>Neoteleostei</taxon>
        <taxon>Acanthomorphata</taxon>
        <taxon>Carangaria</taxon>
        <taxon>Pleuronectiformes</taxon>
        <taxon>Pleuronectoidei</taxon>
        <taxon>Pleuronectidae</taxon>
        <taxon>Pleuronectes</taxon>
    </lineage>
</organism>
<name>A0A9N7Y866_PLEPL</name>
<reference evidence="2" key="1">
    <citation type="submission" date="2020-03" db="EMBL/GenBank/DDBJ databases">
        <authorList>
            <person name="Weist P."/>
        </authorList>
    </citation>
    <scope>NUCLEOTIDE SEQUENCE</scope>
</reference>
<comment type="caution">
    <text evidence="2">The sequence shown here is derived from an EMBL/GenBank/DDBJ whole genome shotgun (WGS) entry which is preliminary data.</text>
</comment>
<feature type="compositionally biased region" description="Basic residues" evidence="1">
    <location>
        <begin position="164"/>
        <end position="176"/>
    </location>
</feature>
<evidence type="ECO:0000313" key="3">
    <source>
        <dbReference type="Proteomes" id="UP001153269"/>
    </source>
</evidence>
<proteinExistence type="predicted"/>
<accession>A0A9N7Y866</accession>
<dbReference type="EMBL" id="CADEAL010000557">
    <property type="protein sequence ID" value="CAB1421950.1"/>
    <property type="molecule type" value="Genomic_DNA"/>
</dbReference>
<protein>
    <submittedName>
        <fullName evidence="2">Uncharacterized protein</fullName>
    </submittedName>
</protein>
<evidence type="ECO:0000313" key="2">
    <source>
        <dbReference type="EMBL" id="CAB1421950.1"/>
    </source>
</evidence>
<feature type="region of interest" description="Disordered" evidence="1">
    <location>
        <begin position="152"/>
        <end position="176"/>
    </location>
</feature>